<feature type="region of interest" description="Disordered" evidence="6">
    <location>
        <begin position="1"/>
        <end position="51"/>
    </location>
</feature>
<evidence type="ECO:0000313" key="9">
    <source>
        <dbReference type="Proteomes" id="UP001224775"/>
    </source>
</evidence>
<dbReference type="GO" id="GO:0003677">
    <property type="term" value="F:DNA binding"/>
    <property type="evidence" value="ECO:0007669"/>
    <property type="project" value="UniProtKB-KW"/>
</dbReference>
<accession>A0AAD8XTX9</accession>
<reference evidence="8" key="1">
    <citation type="submission" date="2023-06" db="EMBL/GenBank/DDBJ databases">
        <title>Survivors Of The Sea: Transcriptome response of Skeletonema marinoi to long-term dormancy.</title>
        <authorList>
            <person name="Pinder M.I.M."/>
            <person name="Kourtchenko O."/>
            <person name="Robertson E.K."/>
            <person name="Larsson T."/>
            <person name="Maumus F."/>
            <person name="Osuna-Cruz C.M."/>
            <person name="Vancaester E."/>
            <person name="Stenow R."/>
            <person name="Vandepoele K."/>
            <person name="Ploug H."/>
            <person name="Bruchert V."/>
            <person name="Godhe A."/>
            <person name="Topel M."/>
        </authorList>
    </citation>
    <scope>NUCLEOTIDE SEQUENCE</scope>
    <source>
        <strain evidence="8">R05AC</strain>
    </source>
</reference>
<evidence type="ECO:0000256" key="2">
    <source>
        <dbReference type="ARBA" id="ARBA00023015"/>
    </source>
</evidence>
<evidence type="ECO:0000256" key="3">
    <source>
        <dbReference type="ARBA" id="ARBA00023125"/>
    </source>
</evidence>
<organism evidence="8 9">
    <name type="scientific">Skeletonema marinoi</name>
    <dbReference type="NCBI Taxonomy" id="267567"/>
    <lineage>
        <taxon>Eukaryota</taxon>
        <taxon>Sar</taxon>
        <taxon>Stramenopiles</taxon>
        <taxon>Ochrophyta</taxon>
        <taxon>Bacillariophyta</taxon>
        <taxon>Coscinodiscophyceae</taxon>
        <taxon>Thalassiosirophycidae</taxon>
        <taxon>Thalassiosirales</taxon>
        <taxon>Skeletonemataceae</taxon>
        <taxon>Skeletonema</taxon>
        <taxon>Skeletonema marinoi-dohrnii complex</taxon>
    </lineage>
</organism>
<dbReference type="AlphaFoldDB" id="A0AAD8XTX9"/>
<dbReference type="Proteomes" id="UP001224775">
    <property type="component" value="Unassembled WGS sequence"/>
</dbReference>
<feature type="domain" description="AP2/ERF" evidence="7">
    <location>
        <begin position="700"/>
        <end position="752"/>
    </location>
</feature>
<protein>
    <submittedName>
        <fullName evidence="8">AP2/ERF family transcription factor</fullName>
    </submittedName>
</protein>
<feature type="region of interest" description="Disordered" evidence="6">
    <location>
        <begin position="118"/>
        <end position="139"/>
    </location>
</feature>
<dbReference type="PANTHER" id="PTHR32467:SF90">
    <property type="entry name" value="AP2-LIKE ETHYLENE-RESPONSIVE TRANSCRIPTION FACTOR AIL1"/>
    <property type="match status" value="1"/>
</dbReference>
<feature type="region of interest" description="Disordered" evidence="6">
    <location>
        <begin position="657"/>
        <end position="686"/>
    </location>
</feature>
<dbReference type="SUPFAM" id="SSF54171">
    <property type="entry name" value="DNA-binding domain"/>
    <property type="match status" value="5"/>
</dbReference>
<feature type="domain" description="AP2/ERF" evidence="7">
    <location>
        <begin position="585"/>
        <end position="642"/>
    </location>
</feature>
<feature type="compositionally biased region" description="Acidic residues" evidence="6">
    <location>
        <begin position="13"/>
        <end position="23"/>
    </location>
</feature>
<comment type="caution">
    <text evidence="8">The sequence shown here is derived from an EMBL/GenBank/DDBJ whole genome shotgun (WGS) entry which is preliminary data.</text>
</comment>
<feature type="region of interest" description="Disordered" evidence="6">
    <location>
        <begin position="429"/>
        <end position="463"/>
    </location>
</feature>
<evidence type="ECO:0000256" key="4">
    <source>
        <dbReference type="ARBA" id="ARBA00023163"/>
    </source>
</evidence>
<dbReference type="SMART" id="SM00380">
    <property type="entry name" value="AP2"/>
    <property type="match status" value="1"/>
</dbReference>
<keyword evidence="3" id="KW-0238">DNA-binding</keyword>
<sequence>MIVIRRGEMASPAEDDSNRDDGEDNRLQTKNQDHEDDKRHGSKEEAGGGECEHQHYSFKSCQNKAADRGVCNGHSSYHENASPTPSVKVNDDTVDDGKAAAADVLLHMRRHNNMNKRPLLMKGAGDTKERKRRKKGQKKQLIDLTDVPAQPPILKISGKDGTSKYQGVSLHKSVNKWNAQITLDGKKHSIGYYANEEQAAVDYARARFKYKAGNAKVCTTSQVRRTLIDLTDVPAQLPIISSGRDGTSKYQGVTFVKATNEWRAQIMLDGKRHHIGLYDNEEQAGIDYARAMFKYRVGNHKRERRQHAIDLTDVPLQSLILNCGYGSSSKYEGVSLNKSTNKWKAQITISGKSRYIGTYDSEEEAAVDYARAVFKYSGDCPDLPSGESYICCAFGVLHLIVIIASEEGRGTATMVTRIVTRRIISSEKRKTASAARDSNQDDVNRLKDNKQDDDDKKHDGKHAVQNDEETLLCSFQGCQNKTADGGNSYSYHDVFFNDDTTTDDRKAVNIHRDSSATRKRPLLSYDADDDEERKRWKKGQTQLLPVLDWTSHFDFGQRKRQKFIDLSDAPPQLPIISSRKNGTSKYQGVSFDKYAKKWAAQITLDGKKHYIGSYDDEEKAAIDYARAKFKYKDHLPLSIPKEMEERHCKAIADARKSVQSKYEGKRKSNRPHQQEQKPKFSLTDVPPKLPIKKSIPSSSKYQGVCFDKKCNKWKAQISIDGERRHIGTYDNEEEAAVDYARAKFKYVEQGGC</sequence>
<keyword evidence="4" id="KW-0804">Transcription</keyword>
<gene>
    <name evidence="8" type="ORF">QTG54_015959</name>
</gene>
<dbReference type="InterPro" id="IPR036955">
    <property type="entry name" value="AP2/ERF_dom_sf"/>
</dbReference>
<feature type="compositionally biased region" description="Basic and acidic residues" evidence="6">
    <location>
        <begin position="24"/>
        <end position="51"/>
    </location>
</feature>
<comment type="subcellular location">
    <subcellularLocation>
        <location evidence="1">Nucleus</location>
    </subcellularLocation>
</comment>
<feature type="compositionally biased region" description="Basic and acidic residues" evidence="6">
    <location>
        <begin position="438"/>
        <end position="463"/>
    </location>
</feature>
<dbReference type="InterPro" id="IPR016177">
    <property type="entry name" value="DNA-bd_dom_sf"/>
</dbReference>
<feature type="compositionally biased region" description="Basic and acidic residues" evidence="6">
    <location>
        <begin position="657"/>
        <end position="678"/>
    </location>
</feature>
<evidence type="ECO:0000313" key="8">
    <source>
        <dbReference type="EMBL" id="KAK1733400.1"/>
    </source>
</evidence>
<dbReference type="EMBL" id="JATAAI010000050">
    <property type="protein sequence ID" value="KAK1733400.1"/>
    <property type="molecule type" value="Genomic_DNA"/>
</dbReference>
<dbReference type="InterPro" id="IPR001471">
    <property type="entry name" value="AP2/ERF_dom"/>
</dbReference>
<name>A0AAD8XTX9_9STRA</name>
<evidence type="ECO:0000256" key="6">
    <source>
        <dbReference type="SAM" id="MobiDB-lite"/>
    </source>
</evidence>
<dbReference type="Gene3D" id="3.30.730.10">
    <property type="entry name" value="AP2/ERF domain"/>
    <property type="match status" value="5"/>
</dbReference>
<feature type="domain" description="AP2/ERF" evidence="7">
    <location>
        <begin position="330"/>
        <end position="387"/>
    </location>
</feature>
<feature type="domain" description="AP2/ERF" evidence="7">
    <location>
        <begin position="164"/>
        <end position="222"/>
    </location>
</feature>
<dbReference type="GO" id="GO:0003700">
    <property type="term" value="F:DNA-binding transcription factor activity"/>
    <property type="evidence" value="ECO:0007669"/>
    <property type="project" value="InterPro"/>
</dbReference>
<dbReference type="GO" id="GO:0005634">
    <property type="term" value="C:nucleus"/>
    <property type="evidence" value="ECO:0007669"/>
    <property type="project" value="UniProtKB-SubCell"/>
</dbReference>
<keyword evidence="9" id="KW-1185">Reference proteome</keyword>
<keyword evidence="2" id="KW-0805">Transcription regulation</keyword>
<evidence type="ECO:0000259" key="7">
    <source>
        <dbReference type="PROSITE" id="PS51032"/>
    </source>
</evidence>
<dbReference type="PANTHER" id="PTHR32467">
    <property type="entry name" value="AP2-LIKE ETHYLENE-RESPONSIVE TRANSCRIPTION FACTOR"/>
    <property type="match status" value="1"/>
</dbReference>
<keyword evidence="5" id="KW-0539">Nucleus</keyword>
<dbReference type="PROSITE" id="PS51032">
    <property type="entry name" value="AP2_ERF"/>
    <property type="match status" value="5"/>
</dbReference>
<feature type="domain" description="AP2/ERF" evidence="7">
    <location>
        <begin position="249"/>
        <end position="315"/>
    </location>
</feature>
<evidence type="ECO:0000256" key="5">
    <source>
        <dbReference type="ARBA" id="ARBA00023242"/>
    </source>
</evidence>
<proteinExistence type="predicted"/>
<evidence type="ECO:0000256" key="1">
    <source>
        <dbReference type="ARBA" id="ARBA00004123"/>
    </source>
</evidence>